<dbReference type="Gene3D" id="3.10.490.20">
    <property type="match status" value="1"/>
</dbReference>
<dbReference type="Gene3D" id="1.20.1270.280">
    <property type="match status" value="1"/>
</dbReference>
<dbReference type="GO" id="GO:0051959">
    <property type="term" value="F:dynein light intermediate chain binding"/>
    <property type="evidence" value="ECO:0007669"/>
    <property type="project" value="InterPro"/>
</dbReference>
<dbReference type="PANTHER" id="PTHR22878:SF70">
    <property type="entry name" value="DYNEIN HEAVY CHAIN 2, AXONEMAL"/>
    <property type="match status" value="1"/>
</dbReference>
<dbReference type="GO" id="GO:0007018">
    <property type="term" value="P:microtubule-based movement"/>
    <property type="evidence" value="ECO:0007669"/>
    <property type="project" value="InterPro"/>
</dbReference>
<dbReference type="Pfam" id="PF18199">
    <property type="entry name" value="Dynein_C"/>
    <property type="match status" value="1"/>
</dbReference>
<name>A0A7S3D332_9EUKA</name>
<accession>A0A7S3D332</accession>
<dbReference type="PANTHER" id="PTHR22878">
    <property type="entry name" value="DYNEIN HEAVY CHAIN 6, AXONEMAL-LIKE-RELATED"/>
    <property type="match status" value="1"/>
</dbReference>
<protein>
    <recommendedName>
        <fullName evidence="1">Dynein heavy chain C-terminal domain-containing protein</fullName>
    </recommendedName>
</protein>
<sequence>METQLLFDSILLTQSQAGGGGGKSLFHVVDEVAADILSKLPPAFDIPKVQKMYPVSYYESMNTVLVQELVRFNRLSAVIRSSLTDIRRAIEGLVVMSGELEAVGRAMFDNQVPALWMGKSYPSMKPLASYVLDLLRRLQFLEDWIHNGPPSIFWFSGFYFTQSFLTGALQNFARKYTIPIDQLGFEFHVIDGEQPTSAPEDGVYVNGLFIEGARWNAETHLLDESEPKILFTPMPVFLFKPNKMADMKPPPHYLCPVYKTSARRGTLSTTGHSTNFVIKMTIPTDRPARHWVKRGVAMLCQLDE</sequence>
<dbReference type="InterPro" id="IPR026983">
    <property type="entry name" value="DHC"/>
</dbReference>
<dbReference type="FunFam" id="1.20.1270.280:FF:000001">
    <property type="entry name" value="dynein heavy chain 7, axonemal"/>
    <property type="match status" value="1"/>
</dbReference>
<dbReference type="EMBL" id="HBIB01009083">
    <property type="protein sequence ID" value="CAE0243502.1"/>
    <property type="molecule type" value="Transcribed_RNA"/>
</dbReference>
<dbReference type="InterPro" id="IPR041228">
    <property type="entry name" value="Dynein_C"/>
</dbReference>
<dbReference type="GO" id="GO:0030286">
    <property type="term" value="C:dynein complex"/>
    <property type="evidence" value="ECO:0007669"/>
    <property type="project" value="InterPro"/>
</dbReference>
<dbReference type="InterPro" id="IPR043160">
    <property type="entry name" value="Dynein_C_barrel"/>
</dbReference>
<dbReference type="GO" id="GO:0045505">
    <property type="term" value="F:dynein intermediate chain binding"/>
    <property type="evidence" value="ECO:0007669"/>
    <property type="project" value="InterPro"/>
</dbReference>
<dbReference type="FunFam" id="3.10.490.20:FF:000001">
    <property type="entry name" value="dynein heavy chain 7, axonemal"/>
    <property type="match status" value="1"/>
</dbReference>
<evidence type="ECO:0000313" key="2">
    <source>
        <dbReference type="EMBL" id="CAE0243502.1"/>
    </source>
</evidence>
<dbReference type="AlphaFoldDB" id="A0A7S3D332"/>
<reference evidence="2" key="1">
    <citation type="submission" date="2021-01" db="EMBL/GenBank/DDBJ databases">
        <authorList>
            <person name="Corre E."/>
            <person name="Pelletier E."/>
            <person name="Niang G."/>
            <person name="Scheremetjew M."/>
            <person name="Finn R."/>
            <person name="Kale V."/>
            <person name="Holt S."/>
            <person name="Cochrane G."/>
            <person name="Meng A."/>
            <person name="Brown T."/>
            <person name="Cohen L."/>
        </authorList>
    </citation>
    <scope>NUCLEOTIDE SEQUENCE</scope>
    <source>
        <strain evidence="2">NIES-2562</strain>
    </source>
</reference>
<evidence type="ECO:0000259" key="1">
    <source>
        <dbReference type="Pfam" id="PF18199"/>
    </source>
</evidence>
<gene>
    <name evidence="2" type="ORF">PBIL07802_LOCUS5670</name>
</gene>
<organism evidence="2">
    <name type="scientific">Palpitomonas bilix</name>
    <dbReference type="NCBI Taxonomy" id="652834"/>
    <lineage>
        <taxon>Eukaryota</taxon>
        <taxon>Eukaryota incertae sedis</taxon>
    </lineage>
</organism>
<feature type="domain" description="Dynein heavy chain C-terminal" evidence="1">
    <location>
        <begin position="2"/>
        <end position="300"/>
    </location>
</feature>
<proteinExistence type="predicted"/>